<evidence type="ECO:0000256" key="1">
    <source>
        <dbReference type="ARBA" id="ARBA00008857"/>
    </source>
</evidence>
<dbReference type="GO" id="GO:0003677">
    <property type="term" value="F:DNA binding"/>
    <property type="evidence" value="ECO:0007669"/>
    <property type="project" value="UniProtKB-UniRule"/>
</dbReference>
<dbReference type="InterPro" id="IPR002104">
    <property type="entry name" value="Integrase_catalytic"/>
</dbReference>
<dbReference type="GO" id="GO:0015074">
    <property type="term" value="P:DNA integration"/>
    <property type="evidence" value="ECO:0007669"/>
    <property type="project" value="UniProtKB-KW"/>
</dbReference>
<evidence type="ECO:0000313" key="8">
    <source>
        <dbReference type="EMBL" id="NGP16623.1"/>
    </source>
</evidence>
<dbReference type="PROSITE" id="PS51900">
    <property type="entry name" value="CB"/>
    <property type="match status" value="1"/>
</dbReference>
<organism evidence="8 9">
    <name type="scientific">Devosia aurantiaca</name>
    <dbReference type="NCBI Taxonomy" id="2714858"/>
    <lineage>
        <taxon>Bacteria</taxon>
        <taxon>Pseudomonadati</taxon>
        <taxon>Pseudomonadota</taxon>
        <taxon>Alphaproteobacteria</taxon>
        <taxon>Hyphomicrobiales</taxon>
        <taxon>Devosiaceae</taxon>
        <taxon>Devosia</taxon>
    </lineage>
</organism>
<dbReference type="Proteomes" id="UP000474802">
    <property type="component" value="Unassembled WGS sequence"/>
</dbReference>
<dbReference type="EMBL" id="JAALFG010000001">
    <property type="protein sequence ID" value="NGP16623.1"/>
    <property type="molecule type" value="Genomic_DNA"/>
</dbReference>
<comment type="caution">
    <text evidence="8">The sequence shown here is derived from an EMBL/GenBank/DDBJ whole genome shotgun (WGS) entry which is preliminary data.</text>
</comment>
<accession>A0A6M1SQ97</accession>
<evidence type="ECO:0000256" key="2">
    <source>
        <dbReference type="ARBA" id="ARBA00022908"/>
    </source>
</evidence>
<keyword evidence="9" id="KW-1185">Reference proteome</keyword>
<dbReference type="SUPFAM" id="SSF56349">
    <property type="entry name" value="DNA breaking-rejoining enzymes"/>
    <property type="match status" value="1"/>
</dbReference>
<evidence type="ECO:0000259" key="6">
    <source>
        <dbReference type="PROSITE" id="PS51898"/>
    </source>
</evidence>
<evidence type="ECO:0000313" key="9">
    <source>
        <dbReference type="Proteomes" id="UP000474802"/>
    </source>
</evidence>
<dbReference type="PANTHER" id="PTHR30349">
    <property type="entry name" value="PHAGE INTEGRASE-RELATED"/>
    <property type="match status" value="1"/>
</dbReference>
<reference evidence="8 9" key="2">
    <citation type="submission" date="2020-03" db="EMBL/GenBank/DDBJ databases">
        <title>Devosia chinhatensis sp. nov., isolated from a hexachlorocyclohexane (HCH) dump site in India.</title>
        <authorList>
            <person name="Kumar M."/>
            <person name="Lal R."/>
        </authorList>
    </citation>
    <scope>NUCLEOTIDE SEQUENCE [LARGE SCALE GENOMIC DNA]</scope>
    <source>
        <strain evidence="8 9">H239</strain>
    </source>
</reference>
<dbReference type="Gene3D" id="1.10.443.10">
    <property type="entry name" value="Intergrase catalytic core"/>
    <property type="match status" value="1"/>
</dbReference>
<dbReference type="InterPro" id="IPR010998">
    <property type="entry name" value="Integrase_recombinase_N"/>
</dbReference>
<dbReference type="InterPro" id="IPR050090">
    <property type="entry name" value="Tyrosine_recombinase_XerCD"/>
</dbReference>
<dbReference type="GO" id="GO:0006310">
    <property type="term" value="P:DNA recombination"/>
    <property type="evidence" value="ECO:0007669"/>
    <property type="project" value="UniProtKB-KW"/>
</dbReference>
<evidence type="ECO:0000256" key="3">
    <source>
        <dbReference type="ARBA" id="ARBA00023125"/>
    </source>
</evidence>
<dbReference type="PANTHER" id="PTHR30349:SF41">
    <property type="entry name" value="INTEGRASE_RECOMBINASE PROTEIN MJ0367-RELATED"/>
    <property type="match status" value="1"/>
</dbReference>
<evidence type="ECO:0000256" key="5">
    <source>
        <dbReference type="PROSITE-ProRule" id="PRU01248"/>
    </source>
</evidence>
<feature type="domain" description="Tyr recombinase" evidence="6">
    <location>
        <begin position="94"/>
        <end position="279"/>
    </location>
</feature>
<dbReference type="InterPro" id="IPR044068">
    <property type="entry name" value="CB"/>
</dbReference>
<feature type="domain" description="Core-binding (CB)" evidence="7">
    <location>
        <begin position="1"/>
        <end position="69"/>
    </location>
</feature>
<dbReference type="Gene3D" id="1.10.150.130">
    <property type="match status" value="1"/>
</dbReference>
<protein>
    <submittedName>
        <fullName evidence="8">Tyrosine-type recombinase/integrase</fullName>
    </submittedName>
</protein>
<evidence type="ECO:0000256" key="4">
    <source>
        <dbReference type="ARBA" id="ARBA00023172"/>
    </source>
</evidence>
<dbReference type="InterPro" id="IPR013762">
    <property type="entry name" value="Integrase-like_cat_sf"/>
</dbReference>
<dbReference type="Pfam" id="PF00589">
    <property type="entry name" value="Phage_integrase"/>
    <property type="match status" value="1"/>
</dbReference>
<comment type="similarity">
    <text evidence="1">Belongs to the 'phage' integrase family.</text>
</comment>
<keyword evidence="4" id="KW-0233">DNA recombination</keyword>
<gene>
    <name evidence="8" type="ORF">G5575_02015</name>
</gene>
<name>A0A6M1SQ97_9HYPH</name>
<dbReference type="InterPro" id="IPR011010">
    <property type="entry name" value="DNA_brk_join_enz"/>
</dbReference>
<keyword evidence="2" id="KW-0229">DNA integration</keyword>
<dbReference type="AlphaFoldDB" id="A0A6M1SQ97"/>
<keyword evidence="3 5" id="KW-0238">DNA-binding</keyword>
<proteinExistence type="inferred from homology"/>
<dbReference type="RefSeq" id="WP_164532870.1">
    <property type="nucleotide sequence ID" value="NZ_JAALFG010000001.1"/>
</dbReference>
<evidence type="ECO:0000259" key="7">
    <source>
        <dbReference type="PROSITE" id="PS51900"/>
    </source>
</evidence>
<sequence>MSPRTEGDHDRALVMLAAFCIERGIGDDIRKVDIWVVMDFINSLERKGLAPRTAKKYVSRLKIYFEYVLAQKVITDNPWDKGKVHMPTAKNSDKERPFTETEAAKLLMGDCSQALRDAMMIAALTGARLDAVVDLRADDIIDGKCFRFKPQKREPGVRFVPIHPDLLDIVKRRLEGKHGTDSLFPEYPIPDNPRRERSFAASKAFTTYRRKLGVDEVIDGKRRSRVNFHSWRRWFITKSERAGTPDATIAAIVGHTRKGMTLGHYSEGPEMVAARKAIRRVKLPPLDGSPIFEPEAVTPR</sequence>
<reference evidence="8 9" key="1">
    <citation type="submission" date="2020-02" db="EMBL/GenBank/DDBJ databases">
        <authorList>
            <person name="Khan S.A."/>
            <person name="Jeon C.O."/>
            <person name="Chun B.H."/>
        </authorList>
    </citation>
    <scope>NUCLEOTIDE SEQUENCE [LARGE SCALE GENOMIC DNA]</scope>
    <source>
        <strain evidence="8 9">H239</strain>
    </source>
</reference>
<dbReference type="PROSITE" id="PS51898">
    <property type="entry name" value="TYR_RECOMBINASE"/>
    <property type="match status" value="1"/>
</dbReference>